<feature type="transmembrane region" description="Helical" evidence="5">
    <location>
        <begin position="327"/>
        <end position="348"/>
    </location>
</feature>
<dbReference type="RefSeq" id="WP_082913668.1">
    <property type="nucleotide sequence ID" value="NZ_FCOK02000059.1"/>
</dbReference>
<organism evidence="7 8">
    <name type="scientific">Caballeronia udeis</name>
    <dbReference type="NCBI Taxonomy" id="1232866"/>
    <lineage>
        <taxon>Bacteria</taxon>
        <taxon>Pseudomonadati</taxon>
        <taxon>Pseudomonadota</taxon>
        <taxon>Betaproteobacteria</taxon>
        <taxon>Burkholderiales</taxon>
        <taxon>Burkholderiaceae</taxon>
        <taxon>Caballeronia</taxon>
    </lineage>
</organism>
<reference evidence="7 8" key="1">
    <citation type="submission" date="2016-01" db="EMBL/GenBank/DDBJ databases">
        <authorList>
            <person name="Oliw E.H."/>
        </authorList>
    </citation>
    <scope>NUCLEOTIDE SEQUENCE [LARGE SCALE GENOMIC DNA]</scope>
    <source>
        <strain evidence="7">LMG 27134</strain>
    </source>
</reference>
<feature type="transmembrane region" description="Helical" evidence="5">
    <location>
        <begin position="224"/>
        <end position="246"/>
    </location>
</feature>
<keyword evidence="3 5" id="KW-1133">Transmembrane helix</keyword>
<dbReference type="AlphaFoldDB" id="A0A158IRS3"/>
<dbReference type="EMBL" id="FCOK02000059">
    <property type="protein sequence ID" value="SAL58983.1"/>
    <property type="molecule type" value="Genomic_DNA"/>
</dbReference>
<evidence type="ECO:0000256" key="4">
    <source>
        <dbReference type="ARBA" id="ARBA00023136"/>
    </source>
</evidence>
<dbReference type="Proteomes" id="UP000054683">
    <property type="component" value="Unassembled WGS sequence"/>
</dbReference>
<dbReference type="Pfam" id="PF07690">
    <property type="entry name" value="MFS_1"/>
    <property type="match status" value="1"/>
</dbReference>
<gene>
    <name evidence="7" type="ORF">AWB69_06510</name>
</gene>
<dbReference type="Gene3D" id="1.20.1250.20">
    <property type="entry name" value="MFS general substrate transporter like domains"/>
    <property type="match status" value="2"/>
</dbReference>
<dbReference type="InterPro" id="IPR020846">
    <property type="entry name" value="MFS_dom"/>
</dbReference>
<feature type="transmembrane region" description="Helical" evidence="5">
    <location>
        <begin position="7"/>
        <end position="25"/>
    </location>
</feature>
<evidence type="ECO:0000313" key="7">
    <source>
        <dbReference type="EMBL" id="SAL58983.1"/>
    </source>
</evidence>
<keyword evidence="2 5" id="KW-0812">Transmembrane</keyword>
<feature type="transmembrane region" description="Helical" evidence="5">
    <location>
        <begin position="84"/>
        <end position="107"/>
    </location>
</feature>
<evidence type="ECO:0000313" key="8">
    <source>
        <dbReference type="Proteomes" id="UP000054683"/>
    </source>
</evidence>
<evidence type="ECO:0000256" key="5">
    <source>
        <dbReference type="SAM" id="Phobius"/>
    </source>
</evidence>
<feature type="transmembrane region" description="Helical" evidence="5">
    <location>
        <begin position="355"/>
        <end position="379"/>
    </location>
</feature>
<evidence type="ECO:0000256" key="3">
    <source>
        <dbReference type="ARBA" id="ARBA00022989"/>
    </source>
</evidence>
<dbReference type="OrthoDB" id="8596007at2"/>
<comment type="subcellular location">
    <subcellularLocation>
        <location evidence="1">Membrane</location>
        <topology evidence="1">Multi-pass membrane protein</topology>
    </subcellularLocation>
</comment>
<evidence type="ECO:0000256" key="1">
    <source>
        <dbReference type="ARBA" id="ARBA00004141"/>
    </source>
</evidence>
<dbReference type="InterPro" id="IPR050382">
    <property type="entry name" value="MFS_Na/Anion_cotransporter"/>
</dbReference>
<feature type="transmembrane region" description="Helical" evidence="5">
    <location>
        <begin position="391"/>
        <end position="410"/>
    </location>
</feature>
<evidence type="ECO:0000259" key="6">
    <source>
        <dbReference type="PROSITE" id="PS50850"/>
    </source>
</evidence>
<feature type="transmembrane region" description="Helical" evidence="5">
    <location>
        <begin position="302"/>
        <end position="321"/>
    </location>
</feature>
<protein>
    <submittedName>
        <fullName evidence="7">Major facilitator transporter</fullName>
    </submittedName>
</protein>
<dbReference type="SUPFAM" id="SSF103473">
    <property type="entry name" value="MFS general substrate transporter"/>
    <property type="match status" value="1"/>
</dbReference>
<feature type="transmembrane region" description="Helical" evidence="5">
    <location>
        <begin position="165"/>
        <end position="188"/>
    </location>
</feature>
<dbReference type="InterPro" id="IPR011701">
    <property type="entry name" value="MFS"/>
</dbReference>
<accession>A0A158IRS3</accession>
<evidence type="ECO:0000256" key="2">
    <source>
        <dbReference type="ARBA" id="ARBA00022692"/>
    </source>
</evidence>
<dbReference type="PANTHER" id="PTHR11662">
    <property type="entry name" value="SOLUTE CARRIER FAMILY 17"/>
    <property type="match status" value="1"/>
</dbReference>
<sequence>MKSKAGMFTGTTGRVFLLICAMYFIEYVDRVNLSIAAPLLKSEMHLSNTQLGIAFSAFGYCYAIFQVINGYLGDRIGPRRMLAFSGILWALGTLATGVTGGLATLVLSRALVGLGEAGTIPNATRAMANWVPVARRGFAQGFTHSAARSAAAVTPPLLVLMIPLLGWRGAFIALGCVSAVWVIAWALYFRDDPRAHPSITAAEVDALPPYAGPRHRTSVPWWPLIRRIMPVTLVFFCHAWTLWLYLSWLPSFFVGVYGIDLKTTALFTSGVFLAGVIGDTAGGLLTDAIYRRTGNLNNARRNVIIMGFAGSLLFLACVLFVRDRTVIVLCLAAALFCLESTEGPIWAVPMDIAPAYAGVASGFVSTAAGLAAVVSPVAFGLITDMTGSYRLPFVMSIALLLVGIALSFWIRPDRPLQGSAESKLSTESLGVHS</sequence>
<proteinExistence type="predicted"/>
<feature type="domain" description="Major facilitator superfamily (MFS) profile" evidence="6">
    <location>
        <begin position="15"/>
        <end position="415"/>
    </location>
</feature>
<keyword evidence="4 5" id="KW-0472">Membrane</keyword>
<dbReference type="PROSITE" id="PS50850">
    <property type="entry name" value="MFS"/>
    <property type="match status" value="1"/>
</dbReference>
<dbReference type="GO" id="GO:0022857">
    <property type="term" value="F:transmembrane transporter activity"/>
    <property type="evidence" value="ECO:0007669"/>
    <property type="project" value="InterPro"/>
</dbReference>
<dbReference type="CDD" id="cd17319">
    <property type="entry name" value="MFS_ExuT_GudP_like"/>
    <property type="match status" value="1"/>
</dbReference>
<dbReference type="InterPro" id="IPR036259">
    <property type="entry name" value="MFS_trans_sf"/>
</dbReference>
<feature type="transmembrane region" description="Helical" evidence="5">
    <location>
        <begin position="51"/>
        <end position="72"/>
    </location>
</feature>
<dbReference type="PANTHER" id="PTHR11662:SF399">
    <property type="entry name" value="FI19708P1-RELATED"/>
    <property type="match status" value="1"/>
</dbReference>
<dbReference type="GO" id="GO:0016020">
    <property type="term" value="C:membrane"/>
    <property type="evidence" value="ECO:0007669"/>
    <property type="project" value="UniProtKB-SubCell"/>
</dbReference>
<feature type="transmembrane region" description="Helical" evidence="5">
    <location>
        <begin position="266"/>
        <end position="290"/>
    </location>
</feature>
<name>A0A158IRS3_9BURK</name>